<keyword evidence="1" id="KW-0378">Hydrolase</keyword>
<evidence type="ECO:0000256" key="3">
    <source>
        <dbReference type="SAM" id="Phobius"/>
    </source>
</evidence>
<protein>
    <submittedName>
        <fullName evidence="4">Class C sortase</fullName>
    </submittedName>
</protein>
<keyword evidence="3" id="KW-0472">Membrane</keyword>
<evidence type="ECO:0000256" key="2">
    <source>
        <dbReference type="PIRSR" id="PIRSR605754-1"/>
    </source>
</evidence>
<dbReference type="InterPro" id="IPR042002">
    <property type="entry name" value="Sortase_C"/>
</dbReference>
<evidence type="ECO:0000313" key="4">
    <source>
        <dbReference type="EMBL" id="RHL93981.1"/>
    </source>
</evidence>
<dbReference type="AlphaFoldDB" id="A0AAQ0RUY7"/>
<feature type="active site" description="Proton donor/acceptor" evidence="2">
    <location>
        <position position="277"/>
    </location>
</feature>
<evidence type="ECO:0000256" key="1">
    <source>
        <dbReference type="ARBA" id="ARBA00022801"/>
    </source>
</evidence>
<name>A0AAQ0RUY7_BIFPS</name>
<proteinExistence type="predicted"/>
<organism evidence="4 5">
    <name type="scientific">Bifidobacterium pseudocatenulatum</name>
    <dbReference type="NCBI Taxonomy" id="28026"/>
    <lineage>
        <taxon>Bacteria</taxon>
        <taxon>Bacillati</taxon>
        <taxon>Actinomycetota</taxon>
        <taxon>Actinomycetes</taxon>
        <taxon>Bifidobacteriales</taxon>
        <taxon>Bifidobacteriaceae</taxon>
        <taxon>Bifidobacterium</taxon>
    </lineage>
</organism>
<feature type="active site" description="Acyl-thioester intermediate" evidence="2">
    <location>
        <position position="339"/>
    </location>
</feature>
<accession>A0AAQ0RUY7</accession>
<dbReference type="InterPro" id="IPR005754">
    <property type="entry name" value="Sortase"/>
</dbReference>
<dbReference type="EMBL" id="QRPH01000008">
    <property type="protein sequence ID" value="RHL93981.1"/>
    <property type="molecule type" value="Genomic_DNA"/>
</dbReference>
<sequence>MAAGIRTVHSDWRRESAVARRGRRHPARDGYRIHGHAHASHARRAVTDGSAYGNEGIRQGSPEEWDRPGTFLFFIDIRCSSGGVDMSVISSRMDWDWVIKGDHVYDTRRERRSRLLRKRHMARVFRMLAAVTTVFCLVGVGTFAWIGVEQAGASRRAAQSAALADEGDRSAGKYARMVEQAHAYNRKLAATPQVIGETSTEDGVIDGDFGFKDDKEYQHLLDFGDGIMASVEIPSIGVDLPVRHGADSYALDNGLGHLHGTSLPVGGESTHSVITGHTGVADKALFTRLTELRKGDVFYVKVAAQTLAYKVTRIRKVDPDDLRSVRIQPGRDLVTLVTCTPIFLNTYRLLVTGERVSMPDDAPYPEDAPRTSGRDTRPYLVSGVTLLAGLPAAIVAARPRTRPFGRHGRRG</sequence>
<gene>
    <name evidence="4" type="ORF">DWZ91_09475</name>
</gene>
<dbReference type="Gene3D" id="2.40.260.10">
    <property type="entry name" value="Sortase"/>
    <property type="match status" value="1"/>
</dbReference>
<reference evidence="4 5" key="1">
    <citation type="submission" date="2018-08" db="EMBL/GenBank/DDBJ databases">
        <title>A genome reference for cultivated species of the human gut microbiota.</title>
        <authorList>
            <person name="Zou Y."/>
            <person name="Xue W."/>
            <person name="Luo G."/>
        </authorList>
    </citation>
    <scope>NUCLEOTIDE SEQUENCE [LARGE SCALE GENOMIC DNA]</scope>
    <source>
        <strain evidence="4 5">AF36-12AT</strain>
    </source>
</reference>
<comment type="caution">
    <text evidence="4">The sequence shown here is derived from an EMBL/GenBank/DDBJ whole genome shotgun (WGS) entry which is preliminary data.</text>
</comment>
<evidence type="ECO:0000313" key="5">
    <source>
        <dbReference type="Proteomes" id="UP000285613"/>
    </source>
</evidence>
<keyword evidence="3" id="KW-1133">Transmembrane helix</keyword>
<dbReference type="NCBIfam" id="NF033745">
    <property type="entry name" value="class_C_sortase"/>
    <property type="match status" value="1"/>
</dbReference>
<dbReference type="Pfam" id="PF04203">
    <property type="entry name" value="Sortase"/>
    <property type="match status" value="1"/>
</dbReference>
<dbReference type="InterPro" id="IPR023365">
    <property type="entry name" value="Sortase_dom-sf"/>
</dbReference>
<dbReference type="GO" id="GO:0016787">
    <property type="term" value="F:hydrolase activity"/>
    <property type="evidence" value="ECO:0007669"/>
    <property type="project" value="UniProtKB-KW"/>
</dbReference>
<dbReference type="SUPFAM" id="SSF63817">
    <property type="entry name" value="Sortase"/>
    <property type="match status" value="1"/>
</dbReference>
<dbReference type="CDD" id="cd05827">
    <property type="entry name" value="Sortase_C"/>
    <property type="match status" value="1"/>
</dbReference>
<dbReference type="Proteomes" id="UP000285613">
    <property type="component" value="Unassembled WGS sequence"/>
</dbReference>
<keyword evidence="3" id="KW-0812">Transmembrane</keyword>
<feature type="transmembrane region" description="Helical" evidence="3">
    <location>
        <begin position="124"/>
        <end position="146"/>
    </location>
</feature>
<dbReference type="NCBIfam" id="TIGR01076">
    <property type="entry name" value="sortase_fam"/>
    <property type="match status" value="1"/>
</dbReference>